<proteinExistence type="predicted"/>
<accession>A0A0S4TXB3</accession>
<evidence type="ECO:0000313" key="1">
    <source>
        <dbReference type="EMBL" id="CUV14656.1"/>
    </source>
</evidence>
<reference evidence="1" key="1">
    <citation type="submission" date="2015-10" db="EMBL/GenBank/DDBJ databases">
        <authorList>
            <person name="Gilbert D.G."/>
        </authorList>
    </citation>
    <scope>NUCLEOTIDE SEQUENCE</scope>
    <source>
        <strain evidence="1">Phyl III-seqv23</strain>
    </source>
</reference>
<name>A0A0S4TXB3_RALSL</name>
<dbReference type="PATRIC" id="fig|305.106.peg.5116"/>
<gene>
    <name evidence="1" type="ORF">RUN39_v1_920071</name>
</gene>
<dbReference type="EMBL" id="LN899819">
    <property type="protein sequence ID" value="CUV14656.1"/>
    <property type="molecule type" value="Genomic_DNA"/>
</dbReference>
<sequence length="197" mass="22024">MSNKFKVGDKVIVKPGQEGGLYNKYAAEAGKTYTITSITGAGSLRFAEKATPWGFDTLPPAHDPARFELAAQQPSRKFKVGDRVRLLEPVTSNSLTAGQVYTVRALRDSSHPPHQGVYLEGFNGEYDWWYEYRFELVPEAPRDFRLMCKGVLPRSFATPESASEHARKVFNDGEDFSVVEVVLVSKHTVRKVVEARA</sequence>
<protein>
    <submittedName>
        <fullName evidence="1">Uncharacterized protein</fullName>
    </submittedName>
</protein>
<organism evidence="1">
    <name type="scientific">Ralstonia solanacearum</name>
    <name type="common">Pseudomonas solanacearum</name>
    <dbReference type="NCBI Taxonomy" id="305"/>
    <lineage>
        <taxon>Bacteria</taxon>
        <taxon>Pseudomonadati</taxon>
        <taxon>Pseudomonadota</taxon>
        <taxon>Betaproteobacteria</taxon>
        <taxon>Burkholderiales</taxon>
        <taxon>Burkholderiaceae</taxon>
        <taxon>Ralstonia</taxon>
        <taxon>Ralstonia solanacearum species complex</taxon>
    </lineage>
</organism>
<dbReference type="AlphaFoldDB" id="A0A0S4TXB3"/>